<accession>A0AAD7AAS1</accession>
<feature type="transmembrane region" description="Helical" evidence="1">
    <location>
        <begin position="330"/>
        <end position="349"/>
    </location>
</feature>
<evidence type="ECO:0000256" key="1">
    <source>
        <dbReference type="SAM" id="Phobius"/>
    </source>
</evidence>
<feature type="transmembrane region" description="Helical" evidence="1">
    <location>
        <begin position="355"/>
        <end position="379"/>
    </location>
</feature>
<reference evidence="2" key="1">
    <citation type="submission" date="2023-03" db="EMBL/GenBank/DDBJ databases">
        <title>Massive genome expansion in bonnet fungi (Mycena s.s.) driven by repeated elements and novel gene families across ecological guilds.</title>
        <authorList>
            <consortium name="Lawrence Berkeley National Laboratory"/>
            <person name="Harder C.B."/>
            <person name="Miyauchi S."/>
            <person name="Viragh M."/>
            <person name="Kuo A."/>
            <person name="Thoen E."/>
            <person name="Andreopoulos B."/>
            <person name="Lu D."/>
            <person name="Skrede I."/>
            <person name="Drula E."/>
            <person name="Henrissat B."/>
            <person name="Morin E."/>
            <person name="Kohler A."/>
            <person name="Barry K."/>
            <person name="LaButti K."/>
            <person name="Morin E."/>
            <person name="Salamov A."/>
            <person name="Lipzen A."/>
            <person name="Mereny Z."/>
            <person name="Hegedus B."/>
            <person name="Baldrian P."/>
            <person name="Stursova M."/>
            <person name="Weitz H."/>
            <person name="Taylor A."/>
            <person name="Grigoriev I.V."/>
            <person name="Nagy L.G."/>
            <person name="Martin F."/>
            <person name="Kauserud H."/>
        </authorList>
    </citation>
    <scope>NUCLEOTIDE SEQUENCE</scope>
    <source>
        <strain evidence="2">CBHHK002</strain>
    </source>
</reference>
<keyword evidence="1" id="KW-1133">Transmembrane helix</keyword>
<proteinExistence type="predicted"/>
<keyword evidence="1" id="KW-0812">Transmembrane</keyword>
<dbReference type="AlphaFoldDB" id="A0AAD7AAS1"/>
<dbReference type="EMBL" id="JARIHO010000011">
    <property type="protein sequence ID" value="KAJ7353567.1"/>
    <property type="molecule type" value="Genomic_DNA"/>
</dbReference>
<evidence type="ECO:0008006" key="4">
    <source>
        <dbReference type="Google" id="ProtNLM"/>
    </source>
</evidence>
<organism evidence="2 3">
    <name type="scientific">Mycena albidolilacea</name>
    <dbReference type="NCBI Taxonomy" id="1033008"/>
    <lineage>
        <taxon>Eukaryota</taxon>
        <taxon>Fungi</taxon>
        <taxon>Dikarya</taxon>
        <taxon>Basidiomycota</taxon>
        <taxon>Agaricomycotina</taxon>
        <taxon>Agaricomycetes</taxon>
        <taxon>Agaricomycetidae</taxon>
        <taxon>Agaricales</taxon>
        <taxon>Marasmiineae</taxon>
        <taxon>Mycenaceae</taxon>
        <taxon>Mycena</taxon>
    </lineage>
</organism>
<dbReference type="Proteomes" id="UP001218218">
    <property type="component" value="Unassembled WGS sequence"/>
</dbReference>
<evidence type="ECO:0000313" key="3">
    <source>
        <dbReference type="Proteomes" id="UP001218218"/>
    </source>
</evidence>
<feature type="transmembrane region" description="Helical" evidence="1">
    <location>
        <begin position="407"/>
        <end position="427"/>
    </location>
</feature>
<feature type="transmembrane region" description="Helical" evidence="1">
    <location>
        <begin position="260"/>
        <end position="285"/>
    </location>
</feature>
<feature type="transmembrane region" description="Helical" evidence="1">
    <location>
        <begin position="433"/>
        <end position="452"/>
    </location>
</feature>
<feature type="transmembrane region" description="Helical" evidence="1">
    <location>
        <begin position="297"/>
        <end position="318"/>
    </location>
</feature>
<comment type="caution">
    <text evidence="2">The sequence shown here is derived from an EMBL/GenBank/DDBJ whole genome shotgun (WGS) entry which is preliminary data.</text>
</comment>
<keyword evidence="1" id="KW-0472">Membrane</keyword>
<protein>
    <recommendedName>
        <fullName evidence="4">CSC1/OSCA1-like 7TM region domain-containing protein</fullName>
    </recommendedName>
</protein>
<keyword evidence="3" id="KW-1185">Reference proteome</keyword>
<name>A0AAD7AAS1_9AGAR</name>
<sequence length="683" mass="74660">MITDQTMFSMLTKRRSRGTALDLSSKTKSFSQGVSTSSPSDFFVQCTSNSIQSPILRSLVSTSNLHVGLDTDAGALITTISPVCTGSGTDASSDGLIASVIVPSLIGLSIWLLFAVLRPQFRQFYALREWFVDQDRRPKPLSSSLFAFLHPPVPLVPSVPTDISDTGKSPAGDAALFPADEQLLQRVLWTALVIVLGWAFLGLAGALPLHMVSTSYVADFPNTAMFDGAFINEVEIIKGMTKEDIWWDVLQNERRPLDSVVLSCLLGLVVFLLAAGLTAAAGLALTTSPAVAHYLPFLAPLFVFISLAVALIEFSVHVRSSVSVSGTQLFLFQTMFYVLVGTAIWLIKVGVASGAIYMVILALSVVVTCAIIFPGLLLLQPTRLWNVLRAEKSAVTPRQRAAVHSRAYDPAFALGACILAIIFASTFSMIFPLVAPAIVILVFLSFVAHRFLTGGLLQIWLLRHFGKLFSLQPILLGLIFLSREFWIEGGVRCDTGIFVVIFVEIYVITKTRQPGRGSLSQITRDSLDAFRRTMRPTSAKRRTVDDESTSLVSSARVGHHPRGSMASVLEIVSVPLSIHCFILVAPRAHPDAPPHLPQLSFTDHVREMASILYAPELIAPPPIIWLPNDAADVARSEVFDLQKYHDLRVTLDVRSKNDILTPLQRSVKAADTNTLQFLILLRM</sequence>
<evidence type="ECO:0000313" key="2">
    <source>
        <dbReference type="EMBL" id="KAJ7353567.1"/>
    </source>
</evidence>
<feature type="transmembrane region" description="Helical" evidence="1">
    <location>
        <begin position="187"/>
        <end position="207"/>
    </location>
</feature>
<gene>
    <name evidence="2" type="ORF">DFH08DRAFT_956621</name>
</gene>
<feature type="transmembrane region" description="Helical" evidence="1">
    <location>
        <begin position="96"/>
        <end position="117"/>
    </location>
</feature>